<evidence type="ECO:0000313" key="1">
    <source>
        <dbReference type="EMBL" id="SMG35320.1"/>
    </source>
</evidence>
<dbReference type="CDD" id="cd02603">
    <property type="entry name" value="HAD_sEH-N_like"/>
    <property type="match status" value="1"/>
</dbReference>
<accession>A0A1X7K3E2</accession>
<dbReference type="OrthoDB" id="9797415at2"/>
<dbReference type="PANTHER" id="PTHR43611:SF3">
    <property type="entry name" value="FLAVIN MONONUCLEOTIDE HYDROLASE 1, CHLOROPLATIC"/>
    <property type="match status" value="1"/>
</dbReference>
<dbReference type="RefSeq" id="WP_085485622.1">
    <property type="nucleotide sequence ID" value="NZ_FXAY01000003.1"/>
</dbReference>
<evidence type="ECO:0000313" key="2">
    <source>
        <dbReference type="Proteomes" id="UP000193244"/>
    </source>
</evidence>
<dbReference type="NCBIfam" id="TIGR01509">
    <property type="entry name" value="HAD-SF-IA-v3"/>
    <property type="match status" value="1"/>
</dbReference>
<sequence>MPISIPGKVVVFDYGEVISYSPSEADRQVLLSLAGVPEQLFWPAYWGHRDALDGGTLSIRDYWLEIARHGGVEFTESRIQELWIADHRSWLSVNPDTYDVLLALRDGGTRIALLSNAGLDFGDYFRHGPMGALFERVFVSAEMGRLKPESAIYLDVLRELGIDASDMIFIDNKAVNVDGAANLGIDGHVFTTASLLRAFLDDRAASISASI</sequence>
<dbReference type="STRING" id="150121.SAMN06296010_2042"/>
<dbReference type="InterPro" id="IPR006439">
    <property type="entry name" value="HAD-SF_hydro_IA"/>
</dbReference>
<keyword evidence="2" id="KW-1185">Reference proteome</keyword>
<dbReference type="AlphaFoldDB" id="A0A1X7K3E2"/>
<proteinExistence type="predicted"/>
<dbReference type="EMBL" id="FXAY01000003">
    <property type="protein sequence ID" value="SMG35320.1"/>
    <property type="molecule type" value="Genomic_DNA"/>
</dbReference>
<reference evidence="2" key="1">
    <citation type="submission" date="2017-04" db="EMBL/GenBank/DDBJ databases">
        <authorList>
            <person name="Varghese N."/>
            <person name="Submissions S."/>
        </authorList>
    </citation>
    <scope>NUCLEOTIDE SEQUENCE [LARGE SCALE GENOMIC DNA]</scope>
    <source>
        <strain evidence="2">VKM Ac-2510</strain>
    </source>
</reference>
<dbReference type="InterPro" id="IPR036412">
    <property type="entry name" value="HAD-like_sf"/>
</dbReference>
<keyword evidence="1" id="KW-0378">Hydrolase</keyword>
<dbReference type="InterPro" id="IPR023214">
    <property type="entry name" value="HAD_sf"/>
</dbReference>
<dbReference type="PANTHER" id="PTHR43611">
    <property type="entry name" value="ALPHA-D-GLUCOSE 1-PHOSPHATE PHOSPHATASE"/>
    <property type="match status" value="1"/>
</dbReference>
<dbReference type="Proteomes" id="UP000193244">
    <property type="component" value="Unassembled WGS sequence"/>
</dbReference>
<dbReference type="Gene3D" id="3.40.50.1000">
    <property type="entry name" value="HAD superfamily/HAD-like"/>
    <property type="match status" value="1"/>
</dbReference>
<dbReference type="SUPFAM" id="SSF56784">
    <property type="entry name" value="HAD-like"/>
    <property type="match status" value="1"/>
</dbReference>
<dbReference type="PRINTS" id="PR00413">
    <property type="entry name" value="HADHALOGNASE"/>
</dbReference>
<protein>
    <submittedName>
        <fullName evidence="1">Putative hydrolase of the HAD superfamily</fullName>
    </submittedName>
</protein>
<dbReference type="GO" id="GO:0016787">
    <property type="term" value="F:hydrolase activity"/>
    <property type="evidence" value="ECO:0007669"/>
    <property type="project" value="UniProtKB-KW"/>
</dbReference>
<dbReference type="Pfam" id="PF00702">
    <property type="entry name" value="Hydrolase"/>
    <property type="match status" value="1"/>
</dbReference>
<organism evidence="1 2">
    <name type="scientific">Agreia pratensis</name>
    <dbReference type="NCBI Taxonomy" id="150121"/>
    <lineage>
        <taxon>Bacteria</taxon>
        <taxon>Bacillati</taxon>
        <taxon>Actinomycetota</taxon>
        <taxon>Actinomycetes</taxon>
        <taxon>Micrococcales</taxon>
        <taxon>Microbacteriaceae</taxon>
        <taxon>Agreia</taxon>
    </lineage>
</organism>
<gene>
    <name evidence="1" type="ORF">SAMN06296010_2042</name>
</gene>
<name>A0A1X7K3E2_9MICO</name>